<reference evidence="4" key="1">
    <citation type="submission" date="2017-01" db="EMBL/GenBank/DDBJ databases">
        <authorList>
            <person name="Varghese N."/>
            <person name="Submissions S."/>
        </authorList>
    </citation>
    <scope>NUCLEOTIDE SEQUENCE [LARGE SCALE GENOMIC DNA]</scope>
    <source>
        <strain evidence="4">DSM 16176</strain>
    </source>
</reference>
<organism evidence="3 4">
    <name type="scientific">Alicyclobacillus vulcanalis</name>
    <dbReference type="NCBI Taxonomy" id="252246"/>
    <lineage>
        <taxon>Bacteria</taxon>
        <taxon>Bacillati</taxon>
        <taxon>Bacillota</taxon>
        <taxon>Bacilli</taxon>
        <taxon>Bacillales</taxon>
        <taxon>Alicyclobacillaceae</taxon>
        <taxon>Alicyclobacillus</taxon>
    </lineage>
</organism>
<sequence>MSLELAMITPHTPRICHRDRVPEFQKPMVEAMLKCADVIDEIRPDVVVIISCHWMSSFMHYVDVTPRHQGILTAVECPDLISDVPYDHPGHPELGRRMVEAGKRSGLQVVAVDDPTYVWDYGTVVPLRYLLKRPTPVVALSVCWAASLEESMQWGEVLGDVFLESPERVVFLASGALAHNLGRGPEKWPNLTEQALDREFCQYLVKGDKQSAISMLPSYVRAAGVESGGRHVAVLLGVLRKQFEGELHGYGPSSGSGNPVLTLRYRDAG</sequence>
<dbReference type="OrthoDB" id="1676816at2"/>
<keyword evidence="4" id="KW-1185">Reference proteome</keyword>
<protein>
    <submittedName>
        <fullName evidence="3">3,4-dihydroxyphenylacetate 2,3-dioxygenase</fullName>
    </submittedName>
</protein>
<dbReference type="AlphaFoldDB" id="A0A1N7NFV4"/>
<dbReference type="PANTHER" id="PTHR30096">
    <property type="entry name" value="4,5-DOPA DIOXYGENASE EXTRADIOL-LIKE PROTEIN"/>
    <property type="match status" value="1"/>
</dbReference>
<accession>A0A1N7NFV4</accession>
<dbReference type="GO" id="GO:0008198">
    <property type="term" value="F:ferrous iron binding"/>
    <property type="evidence" value="ECO:0007669"/>
    <property type="project" value="InterPro"/>
</dbReference>
<dbReference type="Proteomes" id="UP000186156">
    <property type="component" value="Unassembled WGS sequence"/>
</dbReference>
<dbReference type="STRING" id="252246.SAMN05421799_10893"/>
<gene>
    <name evidence="3" type="ORF">SAMN05421799_10893</name>
</gene>
<feature type="domain" description="Extradiol ring-cleavage dioxygenase class III enzyme subunit B" evidence="2">
    <location>
        <begin position="6"/>
        <end position="247"/>
    </location>
</feature>
<keyword evidence="3" id="KW-0223">Dioxygenase</keyword>
<name>A0A1N7NFV4_9BACL</name>
<evidence type="ECO:0000313" key="3">
    <source>
        <dbReference type="EMBL" id="SIS97196.1"/>
    </source>
</evidence>
<dbReference type="Gene3D" id="3.40.830.10">
    <property type="entry name" value="LigB-like"/>
    <property type="match status" value="1"/>
</dbReference>
<proteinExistence type="predicted"/>
<dbReference type="GO" id="GO:0016702">
    <property type="term" value="F:oxidoreductase activity, acting on single donors with incorporation of molecular oxygen, incorporation of two atoms of oxygen"/>
    <property type="evidence" value="ECO:0007669"/>
    <property type="project" value="UniProtKB-ARBA"/>
</dbReference>
<dbReference type="RefSeq" id="WP_076347726.1">
    <property type="nucleotide sequence ID" value="NZ_FTOO01000008.1"/>
</dbReference>
<dbReference type="EMBL" id="FTOO01000008">
    <property type="protein sequence ID" value="SIS97196.1"/>
    <property type="molecule type" value="Genomic_DNA"/>
</dbReference>
<keyword evidence="1" id="KW-0560">Oxidoreductase</keyword>
<dbReference type="PANTHER" id="PTHR30096:SF9">
    <property type="entry name" value="4-HYDROXYPHENYLACETATE CATABOLISM PROTEIN"/>
    <property type="match status" value="1"/>
</dbReference>
<dbReference type="SUPFAM" id="SSF53213">
    <property type="entry name" value="LigB-like"/>
    <property type="match status" value="1"/>
</dbReference>
<evidence type="ECO:0000259" key="2">
    <source>
        <dbReference type="Pfam" id="PF02900"/>
    </source>
</evidence>
<evidence type="ECO:0000256" key="1">
    <source>
        <dbReference type="ARBA" id="ARBA00023002"/>
    </source>
</evidence>
<dbReference type="InterPro" id="IPR004183">
    <property type="entry name" value="Xdiol_dOase_suB"/>
</dbReference>
<evidence type="ECO:0000313" key="4">
    <source>
        <dbReference type="Proteomes" id="UP000186156"/>
    </source>
</evidence>
<dbReference type="Pfam" id="PF02900">
    <property type="entry name" value="LigB"/>
    <property type="match status" value="1"/>
</dbReference>